<dbReference type="OrthoDB" id="2624308at2759"/>
<evidence type="ECO:0000256" key="1">
    <source>
        <dbReference type="SAM" id="SignalP"/>
    </source>
</evidence>
<gene>
    <name evidence="2" type="ORF">PROQFM164_S03g001787</name>
</gene>
<sequence length="145" mass="16098">MGITILLGALSPLMVYSLYAGKTWSAQPWLFGFEGYLPTHEIEALVIVVNMNRLAWTGYSSQLSRHCMVDGECIGRNPTEDPKVKRIVDSSAYATYEEPKVFTLVDMFTMTVTLFQAVRPPVSLLLCGSEGGMHRGLLCSCDWPT</sequence>
<evidence type="ECO:0000313" key="3">
    <source>
        <dbReference type="Proteomes" id="UP000030686"/>
    </source>
</evidence>
<dbReference type="STRING" id="1365484.W6QF11"/>
<feature type="signal peptide" evidence="1">
    <location>
        <begin position="1"/>
        <end position="20"/>
    </location>
</feature>
<proteinExistence type="predicted"/>
<dbReference type="Proteomes" id="UP000030686">
    <property type="component" value="Unassembled WGS sequence"/>
</dbReference>
<reference evidence="2" key="1">
    <citation type="journal article" date="2014" name="Nat. Commun.">
        <title>Multiple recent horizontal transfers of a large genomic region in cheese making fungi.</title>
        <authorList>
            <person name="Cheeseman K."/>
            <person name="Ropars J."/>
            <person name="Renault P."/>
            <person name="Dupont J."/>
            <person name="Gouzy J."/>
            <person name="Branca A."/>
            <person name="Abraham A.L."/>
            <person name="Ceppi M."/>
            <person name="Conseiller E."/>
            <person name="Debuchy R."/>
            <person name="Malagnac F."/>
            <person name="Goarin A."/>
            <person name="Silar P."/>
            <person name="Lacoste S."/>
            <person name="Sallet E."/>
            <person name="Bensimon A."/>
            <person name="Giraud T."/>
            <person name="Brygoo Y."/>
        </authorList>
    </citation>
    <scope>NUCLEOTIDE SEQUENCE [LARGE SCALE GENOMIC DNA]</scope>
    <source>
        <strain evidence="2">FM164</strain>
    </source>
</reference>
<keyword evidence="1" id="KW-0732">Signal</keyword>
<name>W6QF11_PENRF</name>
<accession>W6QF11</accession>
<keyword evidence="3" id="KW-1185">Reference proteome</keyword>
<dbReference type="EMBL" id="HG792017">
    <property type="protein sequence ID" value="CDM35060.1"/>
    <property type="molecule type" value="Genomic_DNA"/>
</dbReference>
<protein>
    <submittedName>
        <fullName evidence="2">Genomic scaffold, ProqFM164S03</fullName>
    </submittedName>
</protein>
<evidence type="ECO:0000313" key="2">
    <source>
        <dbReference type="EMBL" id="CDM35060.1"/>
    </source>
</evidence>
<organism evidence="2 3">
    <name type="scientific">Penicillium roqueforti (strain FM164)</name>
    <dbReference type="NCBI Taxonomy" id="1365484"/>
    <lineage>
        <taxon>Eukaryota</taxon>
        <taxon>Fungi</taxon>
        <taxon>Dikarya</taxon>
        <taxon>Ascomycota</taxon>
        <taxon>Pezizomycotina</taxon>
        <taxon>Eurotiomycetes</taxon>
        <taxon>Eurotiomycetidae</taxon>
        <taxon>Eurotiales</taxon>
        <taxon>Aspergillaceae</taxon>
        <taxon>Penicillium</taxon>
    </lineage>
</organism>
<feature type="chain" id="PRO_5004879573" evidence="1">
    <location>
        <begin position="21"/>
        <end position="145"/>
    </location>
</feature>
<dbReference type="AlphaFoldDB" id="W6QF11"/>